<protein>
    <submittedName>
        <fullName evidence="2">Uncharacterized protein</fullName>
    </submittedName>
</protein>
<comment type="caution">
    <text evidence="2">The sequence shown here is derived from an EMBL/GenBank/DDBJ whole genome shotgun (WGS) entry which is preliminary data.</text>
</comment>
<proteinExistence type="predicted"/>
<dbReference type="Proteomes" id="UP001549921">
    <property type="component" value="Unassembled WGS sequence"/>
</dbReference>
<gene>
    <name evidence="2" type="ORF">ABMA28_001382</name>
</gene>
<dbReference type="AlphaFoldDB" id="A0ABD0T1I1"/>
<evidence type="ECO:0000313" key="3">
    <source>
        <dbReference type="Proteomes" id="UP001549921"/>
    </source>
</evidence>
<reference evidence="2 3" key="1">
    <citation type="submission" date="2024-06" db="EMBL/GenBank/DDBJ databases">
        <title>A chromosome-level genome assembly of beet webworm, Loxostege sticticalis.</title>
        <authorList>
            <person name="Zhang Y."/>
        </authorList>
    </citation>
    <scope>NUCLEOTIDE SEQUENCE [LARGE SCALE GENOMIC DNA]</scope>
    <source>
        <strain evidence="2">AQ028</strain>
        <tissue evidence="2">Male pupae</tissue>
    </source>
</reference>
<sequence length="280" mass="32760">MNRFNDSFFVGKEIFKSEAADEVDVINVFSEDSSDTVSNQSPTAPTSLNNSRNRRPRNYQNWTANKRKSLKNQGKAHISKRGRLVEARKMGPPCNCKLECGKKILEAEREDIFNNFWTLGQKEKQWLFAVDHTKKHLKDRRTRGDVKVNRQFTYKYYLPKNDSENLTHTKIKVCKPMFMQTLGVSEVLVRTAWQKYEKSGALLKDMRGHHVNKRKVITDEMVQSVCAHVRLCYASSKNRKLSCPQMFQLYKKWPGLEHYCDKATTVRQYRDIMNSHIKNS</sequence>
<name>A0ABD0T1I1_LOXSC</name>
<evidence type="ECO:0000313" key="2">
    <source>
        <dbReference type="EMBL" id="KAL0831852.1"/>
    </source>
</evidence>
<dbReference type="EMBL" id="JBEDNZ010000011">
    <property type="protein sequence ID" value="KAL0831852.1"/>
    <property type="molecule type" value="Genomic_DNA"/>
</dbReference>
<evidence type="ECO:0000256" key="1">
    <source>
        <dbReference type="SAM" id="MobiDB-lite"/>
    </source>
</evidence>
<feature type="region of interest" description="Disordered" evidence="1">
    <location>
        <begin position="31"/>
        <end position="57"/>
    </location>
</feature>
<dbReference type="PANTHER" id="PTHR10773:SF19">
    <property type="match status" value="1"/>
</dbReference>
<accession>A0ABD0T1I1</accession>
<dbReference type="PANTHER" id="PTHR10773">
    <property type="entry name" value="DNA-DIRECTED RNA POLYMERASES I, II, AND III SUBUNIT RPABC2"/>
    <property type="match status" value="1"/>
</dbReference>
<feature type="compositionally biased region" description="Polar residues" evidence="1">
    <location>
        <begin position="35"/>
        <end position="48"/>
    </location>
</feature>
<organism evidence="2 3">
    <name type="scientific">Loxostege sticticalis</name>
    <name type="common">Beet webworm moth</name>
    <dbReference type="NCBI Taxonomy" id="481309"/>
    <lineage>
        <taxon>Eukaryota</taxon>
        <taxon>Metazoa</taxon>
        <taxon>Ecdysozoa</taxon>
        <taxon>Arthropoda</taxon>
        <taxon>Hexapoda</taxon>
        <taxon>Insecta</taxon>
        <taxon>Pterygota</taxon>
        <taxon>Neoptera</taxon>
        <taxon>Endopterygota</taxon>
        <taxon>Lepidoptera</taxon>
        <taxon>Glossata</taxon>
        <taxon>Ditrysia</taxon>
        <taxon>Pyraloidea</taxon>
        <taxon>Crambidae</taxon>
        <taxon>Pyraustinae</taxon>
        <taxon>Loxostege</taxon>
    </lineage>
</organism>